<dbReference type="EMBL" id="MLJW01002895">
    <property type="protein sequence ID" value="OIQ73366.1"/>
    <property type="molecule type" value="Genomic_DNA"/>
</dbReference>
<evidence type="ECO:0000259" key="3">
    <source>
        <dbReference type="Pfam" id="PF00005"/>
    </source>
</evidence>
<comment type="similarity">
    <text evidence="1">Belongs to the ABC transporter superfamily.</text>
</comment>
<dbReference type="PANTHER" id="PTHR43335:SF4">
    <property type="entry name" value="ABC TRANSPORTER, ATP-BINDING PROTEIN"/>
    <property type="match status" value="1"/>
</dbReference>
<evidence type="ECO:0000256" key="1">
    <source>
        <dbReference type="ARBA" id="ARBA00005417"/>
    </source>
</evidence>
<organism evidence="4">
    <name type="scientific">mine drainage metagenome</name>
    <dbReference type="NCBI Taxonomy" id="410659"/>
    <lineage>
        <taxon>unclassified sequences</taxon>
        <taxon>metagenomes</taxon>
        <taxon>ecological metagenomes</taxon>
    </lineage>
</organism>
<dbReference type="Gene3D" id="3.40.50.300">
    <property type="entry name" value="P-loop containing nucleotide triphosphate hydrolases"/>
    <property type="match status" value="1"/>
</dbReference>
<feature type="domain" description="ABC transporter" evidence="3">
    <location>
        <begin position="9"/>
        <end position="50"/>
    </location>
</feature>
<keyword evidence="4" id="KW-0067">ATP-binding</keyword>
<dbReference type="InterPro" id="IPR003439">
    <property type="entry name" value="ABC_transporter-like_ATP-bd"/>
</dbReference>
<reference evidence="4" key="1">
    <citation type="submission" date="2016-10" db="EMBL/GenBank/DDBJ databases">
        <title>Sequence of Gallionella enrichment culture.</title>
        <authorList>
            <person name="Poehlein A."/>
            <person name="Muehling M."/>
            <person name="Daniel R."/>
        </authorList>
    </citation>
    <scope>NUCLEOTIDE SEQUENCE</scope>
</reference>
<dbReference type="SUPFAM" id="SSF52540">
    <property type="entry name" value="P-loop containing nucleoside triphosphate hydrolases"/>
    <property type="match status" value="1"/>
</dbReference>
<accession>A0A1J5PP60</accession>
<name>A0A1J5PP60_9ZZZZ</name>
<dbReference type="EC" id="3.6.3.-" evidence="4"/>
<dbReference type="GO" id="GO:0005524">
    <property type="term" value="F:ATP binding"/>
    <property type="evidence" value="ECO:0007669"/>
    <property type="project" value="UniProtKB-KW"/>
</dbReference>
<sequence length="187" mass="20425">MPRRFFVGLGLAPLREVRVKDLSKGNQQKVQLASCLIDEPECALLDEPFAGLDPINLILMRDVIRDYAREHYVVLSAHHVDQIDGLAEDVVFLQKGTVVAQGPTTQIAGARGGRRLVVPDTPDHRRLLDRLGHTGYLADGRIITTVGGMGWAEARVLVDAFGASGADVCFRSRSLAELFVDLLDVPS</sequence>
<comment type="caution">
    <text evidence="4">The sequence shown here is derived from an EMBL/GenBank/DDBJ whole genome shotgun (WGS) entry which is preliminary data.</text>
</comment>
<dbReference type="GO" id="GO:0016887">
    <property type="term" value="F:ATP hydrolysis activity"/>
    <property type="evidence" value="ECO:0007669"/>
    <property type="project" value="InterPro"/>
</dbReference>
<keyword evidence="4" id="KW-0378">Hydrolase</keyword>
<keyword evidence="4" id="KW-0547">Nucleotide-binding</keyword>
<evidence type="ECO:0000313" key="4">
    <source>
        <dbReference type="EMBL" id="OIQ73366.1"/>
    </source>
</evidence>
<dbReference type="Pfam" id="PF00005">
    <property type="entry name" value="ABC_tran"/>
    <property type="match status" value="1"/>
</dbReference>
<dbReference type="InterPro" id="IPR027417">
    <property type="entry name" value="P-loop_NTPase"/>
</dbReference>
<gene>
    <name evidence="4" type="ORF">GALL_450010</name>
</gene>
<proteinExistence type="inferred from homology"/>
<protein>
    <submittedName>
        <fullName evidence="4">Fluoroquinolones export ATP-binding proteinc</fullName>
        <ecNumber evidence="4">3.6.3.-</ecNumber>
    </submittedName>
</protein>
<keyword evidence="2" id="KW-0813">Transport</keyword>
<dbReference type="PANTHER" id="PTHR43335">
    <property type="entry name" value="ABC TRANSPORTER, ATP-BINDING PROTEIN"/>
    <property type="match status" value="1"/>
</dbReference>
<evidence type="ECO:0000256" key="2">
    <source>
        <dbReference type="ARBA" id="ARBA00022448"/>
    </source>
</evidence>
<dbReference type="AlphaFoldDB" id="A0A1J5PP60"/>